<name>A0A4C1UC43_EUMVA</name>
<evidence type="ECO:0000313" key="2">
    <source>
        <dbReference type="EMBL" id="GBP23700.1"/>
    </source>
</evidence>
<accession>A0A4C1UC43</accession>
<protein>
    <submittedName>
        <fullName evidence="2">Uncharacterized protein</fullName>
    </submittedName>
</protein>
<keyword evidence="3" id="KW-1185">Reference proteome</keyword>
<dbReference type="Proteomes" id="UP000299102">
    <property type="component" value="Unassembled WGS sequence"/>
</dbReference>
<dbReference type="EMBL" id="BGZK01000152">
    <property type="protein sequence ID" value="GBP23700.1"/>
    <property type="molecule type" value="Genomic_DNA"/>
</dbReference>
<dbReference type="AlphaFoldDB" id="A0A4C1UC43"/>
<evidence type="ECO:0000256" key="1">
    <source>
        <dbReference type="SAM" id="MobiDB-lite"/>
    </source>
</evidence>
<feature type="compositionally biased region" description="Basic and acidic residues" evidence="1">
    <location>
        <begin position="54"/>
        <end position="64"/>
    </location>
</feature>
<proteinExistence type="predicted"/>
<gene>
    <name evidence="2" type="ORF">EVAR_80317_1</name>
</gene>
<evidence type="ECO:0000313" key="3">
    <source>
        <dbReference type="Proteomes" id="UP000299102"/>
    </source>
</evidence>
<feature type="region of interest" description="Disordered" evidence="1">
    <location>
        <begin position="52"/>
        <end position="75"/>
    </location>
</feature>
<sequence length="75" mass="8303">MEVTYMLTPIPQRAKEKALISRALIPQIVRVSRAAATVPDLQQLQFRFASPVPRGRECSRDARPGTEGSRLAPNS</sequence>
<reference evidence="2 3" key="1">
    <citation type="journal article" date="2019" name="Commun. Biol.">
        <title>The bagworm genome reveals a unique fibroin gene that provides high tensile strength.</title>
        <authorList>
            <person name="Kono N."/>
            <person name="Nakamura H."/>
            <person name="Ohtoshi R."/>
            <person name="Tomita M."/>
            <person name="Numata K."/>
            <person name="Arakawa K."/>
        </authorList>
    </citation>
    <scope>NUCLEOTIDE SEQUENCE [LARGE SCALE GENOMIC DNA]</scope>
</reference>
<comment type="caution">
    <text evidence="2">The sequence shown here is derived from an EMBL/GenBank/DDBJ whole genome shotgun (WGS) entry which is preliminary data.</text>
</comment>
<organism evidence="2 3">
    <name type="scientific">Eumeta variegata</name>
    <name type="common">Bagworm moth</name>
    <name type="synonym">Eumeta japonica</name>
    <dbReference type="NCBI Taxonomy" id="151549"/>
    <lineage>
        <taxon>Eukaryota</taxon>
        <taxon>Metazoa</taxon>
        <taxon>Ecdysozoa</taxon>
        <taxon>Arthropoda</taxon>
        <taxon>Hexapoda</taxon>
        <taxon>Insecta</taxon>
        <taxon>Pterygota</taxon>
        <taxon>Neoptera</taxon>
        <taxon>Endopterygota</taxon>
        <taxon>Lepidoptera</taxon>
        <taxon>Glossata</taxon>
        <taxon>Ditrysia</taxon>
        <taxon>Tineoidea</taxon>
        <taxon>Psychidae</taxon>
        <taxon>Oiketicinae</taxon>
        <taxon>Eumeta</taxon>
    </lineage>
</organism>